<evidence type="ECO:0000313" key="2">
    <source>
        <dbReference type="Proteomes" id="UP000191154"/>
    </source>
</evidence>
<dbReference type="Pfam" id="PF22397">
    <property type="entry name" value="NADAR-DarT1"/>
    <property type="match status" value="1"/>
</dbReference>
<proteinExistence type="predicted"/>
<comment type="caution">
    <text evidence="1">The sequence shown here is derived from an EMBL/GenBank/DDBJ whole genome shotgun (WGS) entry which is preliminary data.</text>
</comment>
<sequence>MEYPLEPKTLFYDWIYINALSKKPTLYKKLINYNAFTDIEFNPERAINCQARSVALFIALYKQGLLNDALSNIEIFKKFVYQN</sequence>
<dbReference type="InterPro" id="IPR053913">
    <property type="entry name" value="NADAR-DarT1"/>
</dbReference>
<name>A0A1S8N5P9_CLOSA</name>
<protein>
    <submittedName>
        <fullName evidence="1">Uncharacterized protein</fullName>
    </submittedName>
</protein>
<accession>A0A1S8N5P9</accession>
<organism evidence="1 2">
    <name type="scientific">Clostridium saccharobutylicum</name>
    <dbReference type="NCBI Taxonomy" id="169679"/>
    <lineage>
        <taxon>Bacteria</taxon>
        <taxon>Bacillati</taxon>
        <taxon>Bacillota</taxon>
        <taxon>Clostridia</taxon>
        <taxon>Eubacteriales</taxon>
        <taxon>Clostridiaceae</taxon>
        <taxon>Clostridium</taxon>
    </lineage>
</organism>
<dbReference type="AlphaFoldDB" id="A0A1S8N5P9"/>
<dbReference type="Proteomes" id="UP000191154">
    <property type="component" value="Unassembled WGS sequence"/>
</dbReference>
<evidence type="ECO:0000313" key="1">
    <source>
        <dbReference type="EMBL" id="OOM11713.1"/>
    </source>
</evidence>
<gene>
    <name evidence="1" type="ORF">CLOSAC_21400</name>
</gene>
<reference evidence="1 2" key="1">
    <citation type="submission" date="2016-05" db="EMBL/GenBank/DDBJ databases">
        <title>Microbial solvent formation.</title>
        <authorList>
            <person name="Poehlein A."/>
            <person name="Montoya Solano J.D."/>
            <person name="Flitsch S."/>
            <person name="Krabben P."/>
            <person name="Duerre P."/>
            <person name="Daniel R."/>
        </authorList>
    </citation>
    <scope>NUCLEOTIDE SEQUENCE [LARGE SCALE GENOMIC DNA]</scope>
    <source>
        <strain evidence="1 2">L1-8</strain>
    </source>
</reference>
<dbReference type="EMBL" id="LZYZ01000004">
    <property type="protein sequence ID" value="OOM11713.1"/>
    <property type="molecule type" value="Genomic_DNA"/>
</dbReference>